<reference evidence="2" key="2">
    <citation type="submission" date="2013-10" db="EMBL/GenBank/DDBJ databases">
        <authorList>
            <person name="Aslett M."/>
        </authorList>
    </citation>
    <scope>NUCLEOTIDE SEQUENCE [LARGE SCALE GENOMIC DNA]</scope>
    <source>
        <strain evidence="2">Houghton</strain>
    </source>
</reference>
<proteinExistence type="predicted"/>
<accession>U6N0Y0</accession>
<keyword evidence="1" id="KW-0812">Transmembrane</keyword>
<dbReference type="AlphaFoldDB" id="U6N0Y0"/>
<keyword evidence="1" id="KW-1133">Transmembrane helix</keyword>
<dbReference type="EMBL" id="HG725826">
    <property type="protein sequence ID" value="CDJ69882.1"/>
    <property type="molecule type" value="Genomic_DNA"/>
</dbReference>
<dbReference type="OrthoDB" id="10403275at2759"/>
<sequence>MMGLTPFIAANLALASLFTERGDALEPESEIQSESLSILDVKKIFSRASTSIAALSMLAAVAAMIFVIFKCFATLKSYGRSKAVPRRLAVAPEDSCRVRILLGELTRHTEARGAGGYRSFF</sequence>
<dbReference type="GeneID" id="25477670"/>
<evidence type="ECO:0000313" key="2">
    <source>
        <dbReference type="EMBL" id="CDJ69882.1"/>
    </source>
</evidence>
<dbReference type="RefSeq" id="XP_013438348.1">
    <property type="nucleotide sequence ID" value="XM_013582894.1"/>
</dbReference>
<reference evidence="2" key="1">
    <citation type="submission" date="2013-10" db="EMBL/GenBank/DDBJ databases">
        <title>Genomic analysis of the causative agents of coccidiosis in chickens.</title>
        <authorList>
            <person name="Reid A.J."/>
            <person name="Blake D."/>
            <person name="Billington K."/>
            <person name="Browne H."/>
            <person name="Dunn M."/>
            <person name="Hung S."/>
            <person name="Kawahara F."/>
            <person name="Miranda-Saavedra D."/>
            <person name="Mourier T."/>
            <person name="Nagra H."/>
            <person name="Otto T.D."/>
            <person name="Rawlings N."/>
            <person name="Sanchez A."/>
            <person name="Sanders M."/>
            <person name="Subramaniam C."/>
            <person name="Tay Y."/>
            <person name="Dear P."/>
            <person name="Doerig C."/>
            <person name="Gruber A."/>
            <person name="Parkinson J."/>
            <person name="Shirley M."/>
            <person name="Wan K.L."/>
            <person name="Berriman M."/>
            <person name="Tomley F."/>
            <person name="Pain A."/>
        </authorList>
    </citation>
    <scope>NUCLEOTIDE SEQUENCE [LARGE SCALE GENOMIC DNA]</scope>
    <source>
        <strain evidence="2">Houghton</strain>
    </source>
</reference>
<gene>
    <name evidence="2" type="ORF">ENH_00075400</name>
</gene>
<keyword evidence="1" id="KW-0472">Membrane</keyword>
<organism evidence="2 3">
    <name type="scientific">Eimeria necatrix</name>
    <dbReference type="NCBI Taxonomy" id="51315"/>
    <lineage>
        <taxon>Eukaryota</taxon>
        <taxon>Sar</taxon>
        <taxon>Alveolata</taxon>
        <taxon>Apicomplexa</taxon>
        <taxon>Conoidasida</taxon>
        <taxon>Coccidia</taxon>
        <taxon>Eucoccidiorida</taxon>
        <taxon>Eimeriorina</taxon>
        <taxon>Eimeriidae</taxon>
        <taxon>Eimeria</taxon>
    </lineage>
</organism>
<keyword evidence="3" id="KW-1185">Reference proteome</keyword>
<dbReference type="VEuPathDB" id="ToxoDB:ENH_00075400"/>
<evidence type="ECO:0000256" key="1">
    <source>
        <dbReference type="SAM" id="Phobius"/>
    </source>
</evidence>
<evidence type="ECO:0000313" key="3">
    <source>
        <dbReference type="Proteomes" id="UP000030754"/>
    </source>
</evidence>
<protein>
    <submittedName>
        <fullName evidence="2">Uncharacterized protein</fullName>
    </submittedName>
</protein>
<feature type="transmembrane region" description="Helical" evidence="1">
    <location>
        <begin position="52"/>
        <end position="73"/>
    </location>
</feature>
<dbReference type="Proteomes" id="UP000030754">
    <property type="component" value="Unassembled WGS sequence"/>
</dbReference>
<name>U6N0Y0_9EIME</name>